<comment type="caution">
    <text evidence="6">The sequence shown here is derived from an EMBL/GenBank/DDBJ whole genome shotgun (WGS) entry which is preliminary data.</text>
</comment>
<evidence type="ECO:0000256" key="2">
    <source>
        <dbReference type="ARBA" id="ARBA00023004"/>
    </source>
</evidence>
<evidence type="ECO:0000313" key="6">
    <source>
        <dbReference type="EMBL" id="KYF84288.1"/>
    </source>
</evidence>
<reference evidence="6 7" key="1">
    <citation type="submission" date="2014-02" db="EMBL/GenBank/DDBJ databases">
        <title>The small core and large imbalanced accessory genome model reveals a collaborative survival strategy of Sorangium cellulosum strains in nature.</title>
        <authorList>
            <person name="Han K."/>
            <person name="Peng R."/>
            <person name="Blom J."/>
            <person name="Li Y.-Z."/>
        </authorList>
    </citation>
    <scope>NUCLEOTIDE SEQUENCE [LARGE SCALE GENOMIC DNA]</scope>
    <source>
        <strain evidence="6 7">So0011-07</strain>
    </source>
</reference>
<proteinExistence type="predicted"/>
<evidence type="ECO:0000256" key="1">
    <source>
        <dbReference type="ARBA" id="ARBA00022723"/>
    </source>
</evidence>
<keyword evidence="3" id="KW-0411">Iron-sulfur</keyword>
<evidence type="ECO:0000256" key="3">
    <source>
        <dbReference type="ARBA" id="ARBA00023014"/>
    </source>
</evidence>
<dbReference type="PANTHER" id="PTHR40447">
    <property type="entry name" value="ANAEROBIC SULFITE REDUCTASE SUBUNIT A"/>
    <property type="match status" value="1"/>
</dbReference>
<keyword evidence="1" id="KW-0479">Metal-binding</keyword>
<feature type="domain" description="4Fe-4S ferredoxin-type" evidence="5">
    <location>
        <begin position="476"/>
        <end position="504"/>
    </location>
</feature>
<evidence type="ECO:0000256" key="4">
    <source>
        <dbReference type="SAM" id="MobiDB-lite"/>
    </source>
</evidence>
<dbReference type="GO" id="GO:0046872">
    <property type="term" value="F:metal ion binding"/>
    <property type="evidence" value="ECO:0007669"/>
    <property type="project" value="UniProtKB-KW"/>
</dbReference>
<dbReference type="PROSITE" id="PS51379">
    <property type="entry name" value="4FE4S_FER_2"/>
    <property type="match status" value="2"/>
</dbReference>
<dbReference type="Pfam" id="PF17179">
    <property type="entry name" value="Fer4_22"/>
    <property type="match status" value="1"/>
</dbReference>
<sequence length="523" mass="55894">MRGAESGFHPGDRAVLGRPGIAALLQGLREEGYRLIGPTLRGGAIVYDEIQGAEELPAGWTEQQEAGRYRLSRRADEALFGYAVGPRSLKHLLFVPRLRLVQLRRRGGTISRTDEPEPPPRLAVLGARACDLAAVDVQDRVFVDGPHPDPDYVARRRSLFVIAVQCGQAGGTCFCASMRTGPRAERGFDLALTELLDGGHRFFVEVGSDAGASLLARVGAPRAGEDDARAAFEVSRRTATQMGRKLETDGIKELFYRNLEHPRWDDVAERCLGCTNCTLACPTCFCSTVEDVTDVAADAGPSVDMGRDSAYAGPSVDMGRDSAYAGPSVDMGRDSAYAGPSVDMGRDSAYAGPSVDMGRDSAYAGPSVDMGRDSAYAGPSVDMGRDSAYAGPSVDMGRDSAYAGPSVDMGRDSAFAGPSVDMGRDSAYAGPSETAERFRRWDSCFSIDHSYLHGGSVRASRRARYRQWLIHKLATWIDQFGTSGCVGCGRCITWCPVGIDITEEAAAIRAADGAVTAGEGRRG</sequence>
<dbReference type="PANTHER" id="PTHR40447:SF1">
    <property type="entry name" value="ANAEROBIC SULFITE REDUCTASE SUBUNIT A"/>
    <property type="match status" value="1"/>
</dbReference>
<feature type="domain" description="4Fe-4S ferredoxin-type" evidence="5">
    <location>
        <begin position="260"/>
        <end position="292"/>
    </location>
</feature>
<name>A0A150RWX6_SORCE</name>
<accession>A0A150RWX6</accession>
<dbReference type="InterPro" id="IPR017900">
    <property type="entry name" value="4Fe4S_Fe_S_CS"/>
</dbReference>
<protein>
    <submittedName>
        <fullName evidence="6">4Fe-4S ferredoxin</fullName>
    </submittedName>
</protein>
<evidence type="ECO:0000313" key="7">
    <source>
        <dbReference type="Proteomes" id="UP000075635"/>
    </source>
</evidence>
<gene>
    <name evidence="6" type="ORF">BE17_47145</name>
</gene>
<dbReference type="AlphaFoldDB" id="A0A150RWX6"/>
<dbReference type="EMBL" id="JEMB01001955">
    <property type="protein sequence ID" value="KYF84288.1"/>
    <property type="molecule type" value="Genomic_DNA"/>
</dbReference>
<dbReference type="Proteomes" id="UP000075635">
    <property type="component" value="Unassembled WGS sequence"/>
</dbReference>
<organism evidence="6 7">
    <name type="scientific">Sorangium cellulosum</name>
    <name type="common">Polyangium cellulosum</name>
    <dbReference type="NCBI Taxonomy" id="56"/>
    <lineage>
        <taxon>Bacteria</taxon>
        <taxon>Pseudomonadati</taxon>
        <taxon>Myxococcota</taxon>
        <taxon>Polyangia</taxon>
        <taxon>Polyangiales</taxon>
        <taxon>Polyangiaceae</taxon>
        <taxon>Sorangium</taxon>
    </lineage>
</organism>
<keyword evidence="2" id="KW-0408">Iron</keyword>
<dbReference type="InterPro" id="IPR017896">
    <property type="entry name" value="4Fe4S_Fe-S-bd"/>
</dbReference>
<dbReference type="PROSITE" id="PS00198">
    <property type="entry name" value="4FE4S_FER_1"/>
    <property type="match status" value="2"/>
</dbReference>
<dbReference type="SUPFAM" id="SSF46548">
    <property type="entry name" value="alpha-helical ferredoxin"/>
    <property type="match status" value="1"/>
</dbReference>
<dbReference type="GO" id="GO:0051536">
    <property type="term" value="F:iron-sulfur cluster binding"/>
    <property type="evidence" value="ECO:0007669"/>
    <property type="project" value="UniProtKB-KW"/>
</dbReference>
<evidence type="ECO:0000259" key="5">
    <source>
        <dbReference type="PROSITE" id="PS51379"/>
    </source>
</evidence>
<feature type="region of interest" description="Disordered" evidence="4">
    <location>
        <begin position="305"/>
        <end position="395"/>
    </location>
</feature>